<evidence type="ECO:0000256" key="2">
    <source>
        <dbReference type="ARBA" id="ARBA00006370"/>
    </source>
</evidence>
<proteinExistence type="inferred from homology"/>
<comment type="caution">
    <text evidence="8">The sequence shown here is derived from an EMBL/GenBank/DDBJ whole genome shotgun (WGS) entry which is preliminary data.</text>
</comment>
<evidence type="ECO:0000256" key="4">
    <source>
        <dbReference type="ARBA" id="ARBA00022729"/>
    </source>
</evidence>
<evidence type="ECO:0000256" key="1">
    <source>
        <dbReference type="ARBA" id="ARBA00004613"/>
    </source>
</evidence>
<sequence length="146" mass="15739">MWKVVAVVVAACIVGVFGDKVQYKDCGSVSGTISDVDITPCPTEPCQFVRTKTINVTVDFTAKTAISTAVTKVYGFILGIKTPFPVPGDACQDMTCPIASGAVTSYKNSVFVKPEYPKVSVVVQWEVHDQDDKLIICFNVPVQISD</sequence>
<evidence type="ECO:0000256" key="3">
    <source>
        <dbReference type="ARBA" id="ARBA00022525"/>
    </source>
</evidence>
<dbReference type="GO" id="GO:0032934">
    <property type="term" value="F:sterol binding"/>
    <property type="evidence" value="ECO:0007669"/>
    <property type="project" value="InterPro"/>
</dbReference>
<organism evidence="8 9">
    <name type="scientific">Littorina saxatilis</name>
    <dbReference type="NCBI Taxonomy" id="31220"/>
    <lineage>
        <taxon>Eukaryota</taxon>
        <taxon>Metazoa</taxon>
        <taxon>Spiralia</taxon>
        <taxon>Lophotrochozoa</taxon>
        <taxon>Mollusca</taxon>
        <taxon>Gastropoda</taxon>
        <taxon>Caenogastropoda</taxon>
        <taxon>Littorinimorpha</taxon>
        <taxon>Littorinoidea</taxon>
        <taxon>Littorinidae</taxon>
        <taxon>Littorina</taxon>
    </lineage>
</organism>
<protein>
    <recommendedName>
        <fullName evidence="7">MD-2-related lipid-recognition domain-containing protein</fullName>
    </recommendedName>
</protein>
<dbReference type="GO" id="GO:0032367">
    <property type="term" value="P:intracellular cholesterol transport"/>
    <property type="evidence" value="ECO:0007669"/>
    <property type="project" value="InterPro"/>
</dbReference>
<evidence type="ECO:0000256" key="6">
    <source>
        <dbReference type="SAM" id="SignalP"/>
    </source>
</evidence>
<dbReference type="InterPro" id="IPR014756">
    <property type="entry name" value="Ig_E-set"/>
</dbReference>
<evidence type="ECO:0000256" key="5">
    <source>
        <dbReference type="ARBA" id="ARBA00023157"/>
    </source>
</evidence>
<dbReference type="EMBL" id="JBAMIC010000008">
    <property type="protein sequence ID" value="KAK7103121.1"/>
    <property type="molecule type" value="Genomic_DNA"/>
</dbReference>
<dbReference type="FunFam" id="2.60.40.770:FF:000001">
    <property type="entry name" value="NPC intracellular cholesterol transporter 2"/>
    <property type="match status" value="1"/>
</dbReference>
<name>A0AAN9BBT1_9CAEN</name>
<dbReference type="InterPro" id="IPR039670">
    <property type="entry name" value="NPC2-like"/>
</dbReference>
<evidence type="ECO:0000313" key="8">
    <source>
        <dbReference type="EMBL" id="KAK7103121.1"/>
    </source>
</evidence>
<dbReference type="GO" id="GO:0005576">
    <property type="term" value="C:extracellular region"/>
    <property type="evidence" value="ECO:0007669"/>
    <property type="project" value="UniProtKB-SubCell"/>
</dbReference>
<keyword evidence="9" id="KW-1185">Reference proteome</keyword>
<reference evidence="8 9" key="1">
    <citation type="submission" date="2024-02" db="EMBL/GenBank/DDBJ databases">
        <title>Chromosome-scale genome assembly of the rough periwinkle Littorina saxatilis.</title>
        <authorList>
            <person name="De Jode A."/>
            <person name="Faria R."/>
            <person name="Formenti G."/>
            <person name="Sims Y."/>
            <person name="Smith T.P."/>
            <person name="Tracey A."/>
            <person name="Wood J.M.D."/>
            <person name="Zagrodzka Z.B."/>
            <person name="Johannesson K."/>
            <person name="Butlin R.K."/>
            <person name="Leder E.H."/>
        </authorList>
    </citation>
    <scope>NUCLEOTIDE SEQUENCE [LARGE SCALE GENOMIC DNA]</scope>
    <source>
        <strain evidence="8">Snail1</strain>
        <tissue evidence="8">Muscle</tissue>
    </source>
</reference>
<dbReference type="Proteomes" id="UP001374579">
    <property type="component" value="Unassembled WGS sequence"/>
</dbReference>
<dbReference type="SMART" id="SM00737">
    <property type="entry name" value="ML"/>
    <property type="match status" value="1"/>
</dbReference>
<dbReference type="Gene3D" id="2.60.40.770">
    <property type="match status" value="1"/>
</dbReference>
<keyword evidence="5" id="KW-1015">Disulfide bond</keyword>
<feature type="domain" description="MD-2-related lipid-recognition" evidence="7">
    <location>
        <begin position="23"/>
        <end position="142"/>
    </location>
</feature>
<keyword evidence="3" id="KW-0964">Secreted</keyword>
<dbReference type="SUPFAM" id="SSF81296">
    <property type="entry name" value="E set domains"/>
    <property type="match status" value="1"/>
</dbReference>
<dbReference type="InterPro" id="IPR003172">
    <property type="entry name" value="ML_dom"/>
</dbReference>
<evidence type="ECO:0000313" key="9">
    <source>
        <dbReference type="Proteomes" id="UP001374579"/>
    </source>
</evidence>
<feature type="chain" id="PRO_5042931502" description="MD-2-related lipid-recognition domain-containing protein" evidence="6">
    <location>
        <begin position="19"/>
        <end position="146"/>
    </location>
</feature>
<gene>
    <name evidence="8" type="ORF">V1264_018083</name>
</gene>
<feature type="signal peptide" evidence="6">
    <location>
        <begin position="1"/>
        <end position="18"/>
    </location>
</feature>
<comment type="subcellular location">
    <subcellularLocation>
        <location evidence="1">Secreted</location>
    </subcellularLocation>
</comment>
<dbReference type="PANTHER" id="PTHR11306:SF68">
    <property type="entry name" value="NPC INTRACELLULAR CHOLESTEROL TRANSPORTER 2"/>
    <property type="match status" value="1"/>
</dbReference>
<comment type="similarity">
    <text evidence="2">Belongs to the NPC2 family.</text>
</comment>
<dbReference type="Pfam" id="PF02221">
    <property type="entry name" value="E1_DerP2_DerF2"/>
    <property type="match status" value="1"/>
</dbReference>
<keyword evidence="4 6" id="KW-0732">Signal</keyword>
<dbReference type="PANTHER" id="PTHR11306">
    <property type="entry name" value="NIEMANN PICK TYPE C2 PROTEIN NPC2-RELATED"/>
    <property type="match status" value="1"/>
</dbReference>
<dbReference type="AlphaFoldDB" id="A0AAN9BBT1"/>
<dbReference type="CDD" id="cd00916">
    <property type="entry name" value="Npc2_like"/>
    <property type="match status" value="1"/>
</dbReference>
<evidence type="ECO:0000259" key="7">
    <source>
        <dbReference type="SMART" id="SM00737"/>
    </source>
</evidence>
<accession>A0AAN9BBT1</accession>
<dbReference type="InterPro" id="IPR033916">
    <property type="entry name" value="ML_Npc2-like"/>
</dbReference>